<protein>
    <submittedName>
        <fullName evidence="1">Uncharacterized protein</fullName>
    </submittedName>
</protein>
<proteinExistence type="predicted"/>
<organism evidence="1">
    <name type="scientific">Arundo donax</name>
    <name type="common">Giant reed</name>
    <name type="synonym">Donax arundinaceus</name>
    <dbReference type="NCBI Taxonomy" id="35708"/>
    <lineage>
        <taxon>Eukaryota</taxon>
        <taxon>Viridiplantae</taxon>
        <taxon>Streptophyta</taxon>
        <taxon>Embryophyta</taxon>
        <taxon>Tracheophyta</taxon>
        <taxon>Spermatophyta</taxon>
        <taxon>Magnoliopsida</taxon>
        <taxon>Liliopsida</taxon>
        <taxon>Poales</taxon>
        <taxon>Poaceae</taxon>
        <taxon>PACMAD clade</taxon>
        <taxon>Arundinoideae</taxon>
        <taxon>Arundineae</taxon>
        <taxon>Arundo</taxon>
    </lineage>
</organism>
<name>A0A0A9BX82_ARUDO</name>
<dbReference type="EMBL" id="GBRH01232120">
    <property type="protein sequence ID" value="JAD65775.1"/>
    <property type="molecule type" value="Transcribed_RNA"/>
</dbReference>
<sequence length="36" mass="4161">MREIEIESRAERAGIFWVAALDDGDGWGHRQREESS</sequence>
<reference evidence="1" key="1">
    <citation type="submission" date="2014-09" db="EMBL/GenBank/DDBJ databases">
        <authorList>
            <person name="Magalhaes I.L.F."/>
            <person name="Oliveira U."/>
            <person name="Santos F.R."/>
            <person name="Vidigal T.H.D.A."/>
            <person name="Brescovit A.D."/>
            <person name="Santos A.J."/>
        </authorList>
    </citation>
    <scope>NUCLEOTIDE SEQUENCE</scope>
    <source>
        <tissue evidence="1">Shoot tissue taken approximately 20 cm above the soil surface</tissue>
    </source>
</reference>
<evidence type="ECO:0000313" key="1">
    <source>
        <dbReference type="EMBL" id="JAD65775.1"/>
    </source>
</evidence>
<accession>A0A0A9BX82</accession>
<dbReference type="AlphaFoldDB" id="A0A0A9BX82"/>
<reference evidence="1" key="2">
    <citation type="journal article" date="2015" name="Data Brief">
        <title>Shoot transcriptome of the giant reed, Arundo donax.</title>
        <authorList>
            <person name="Barrero R.A."/>
            <person name="Guerrero F.D."/>
            <person name="Moolhuijzen P."/>
            <person name="Goolsby J.A."/>
            <person name="Tidwell J."/>
            <person name="Bellgard S.E."/>
            <person name="Bellgard M.I."/>
        </authorList>
    </citation>
    <scope>NUCLEOTIDE SEQUENCE</scope>
    <source>
        <tissue evidence="1">Shoot tissue taken approximately 20 cm above the soil surface</tissue>
    </source>
</reference>